<dbReference type="RefSeq" id="WP_251740381.1">
    <property type="nucleotide sequence ID" value="NZ_JBHUOJ010000007.1"/>
</dbReference>
<evidence type="ECO:0000313" key="4">
    <source>
        <dbReference type="Proteomes" id="UP001597438"/>
    </source>
</evidence>
<feature type="transmembrane region" description="Helical" evidence="1">
    <location>
        <begin position="9"/>
        <end position="34"/>
    </location>
</feature>
<dbReference type="Pfam" id="PF13548">
    <property type="entry name" value="DUF4126"/>
    <property type="match status" value="1"/>
</dbReference>
<dbReference type="Proteomes" id="UP001597438">
    <property type="component" value="Unassembled WGS sequence"/>
</dbReference>
<keyword evidence="1" id="KW-1133">Transmembrane helix</keyword>
<proteinExistence type="predicted"/>
<feature type="transmembrane region" description="Helical" evidence="1">
    <location>
        <begin position="141"/>
        <end position="158"/>
    </location>
</feature>
<accession>A0ABW5X432</accession>
<feature type="transmembrane region" description="Helical" evidence="1">
    <location>
        <begin position="54"/>
        <end position="76"/>
    </location>
</feature>
<gene>
    <name evidence="3" type="ORF">ACFSYS_03470</name>
</gene>
<dbReference type="SUPFAM" id="SSF103473">
    <property type="entry name" value="MFS general substrate transporter"/>
    <property type="match status" value="1"/>
</dbReference>
<dbReference type="EMBL" id="JBHUOJ010000007">
    <property type="protein sequence ID" value="MFD2832331.1"/>
    <property type="molecule type" value="Genomic_DNA"/>
</dbReference>
<feature type="domain" description="DUF4126" evidence="2">
    <location>
        <begin position="14"/>
        <end position="186"/>
    </location>
</feature>
<feature type="transmembrane region" description="Helical" evidence="1">
    <location>
        <begin position="164"/>
        <end position="184"/>
    </location>
</feature>
<keyword evidence="4" id="KW-1185">Reference proteome</keyword>
<protein>
    <submittedName>
        <fullName evidence="3">DUF4126 domain-containing protein</fullName>
    </submittedName>
</protein>
<reference evidence="4" key="1">
    <citation type="journal article" date="2019" name="Int. J. Syst. Evol. Microbiol.">
        <title>The Global Catalogue of Microorganisms (GCM) 10K type strain sequencing project: providing services to taxonomists for standard genome sequencing and annotation.</title>
        <authorList>
            <consortium name="The Broad Institute Genomics Platform"/>
            <consortium name="The Broad Institute Genome Sequencing Center for Infectious Disease"/>
            <person name="Wu L."/>
            <person name="Ma J."/>
        </authorList>
    </citation>
    <scope>NUCLEOTIDE SEQUENCE [LARGE SCALE GENOMIC DNA]</scope>
    <source>
        <strain evidence="4">KCTC 52925</strain>
    </source>
</reference>
<feature type="transmembrane region" description="Helical" evidence="1">
    <location>
        <begin position="83"/>
        <end position="101"/>
    </location>
</feature>
<dbReference type="InterPro" id="IPR025196">
    <property type="entry name" value="DUF4126"/>
</dbReference>
<dbReference type="InterPro" id="IPR036259">
    <property type="entry name" value="MFS_trans_sf"/>
</dbReference>
<sequence>MGGELVSNYFIPFCLGIGLAASAGFRVFVPLFALSLAAHFGFDLSDKWEWVGNWPALITLGIATIIEIGAYFIPWIDNLLDSIAVPLATIAGTLLMGITLTGVDSEIIQWVLAIITGGGTAAIISGTTASGRAASTATTGGIGNFLVSGGETVAASVLTITSFIWAPLALVFVLIIIFLFYKLWKKISGRRKKVRT</sequence>
<keyword evidence="1" id="KW-0472">Membrane</keyword>
<name>A0ABW5X432_9FLAO</name>
<evidence type="ECO:0000256" key="1">
    <source>
        <dbReference type="SAM" id="Phobius"/>
    </source>
</evidence>
<keyword evidence="1" id="KW-0812">Transmembrane</keyword>
<feature type="transmembrane region" description="Helical" evidence="1">
    <location>
        <begin position="107"/>
        <end position="129"/>
    </location>
</feature>
<evidence type="ECO:0000313" key="3">
    <source>
        <dbReference type="EMBL" id="MFD2832331.1"/>
    </source>
</evidence>
<organism evidence="3 4">
    <name type="scientific">Christiangramia antarctica</name>
    <dbReference type="NCBI Taxonomy" id="2058158"/>
    <lineage>
        <taxon>Bacteria</taxon>
        <taxon>Pseudomonadati</taxon>
        <taxon>Bacteroidota</taxon>
        <taxon>Flavobacteriia</taxon>
        <taxon>Flavobacteriales</taxon>
        <taxon>Flavobacteriaceae</taxon>
        <taxon>Christiangramia</taxon>
    </lineage>
</organism>
<comment type="caution">
    <text evidence="3">The sequence shown here is derived from an EMBL/GenBank/DDBJ whole genome shotgun (WGS) entry which is preliminary data.</text>
</comment>
<evidence type="ECO:0000259" key="2">
    <source>
        <dbReference type="Pfam" id="PF13548"/>
    </source>
</evidence>